<evidence type="ECO:0000313" key="2">
    <source>
        <dbReference type="Proteomes" id="UP000008549"/>
    </source>
</evidence>
<evidence type="ECO:0000313" key="1">
    <source>
        <dbReference type="EMBL" id="CAP32851.2"/>
    </source>
</evidence>
<reference evidence="1 2" key="1">
    <citation type="journal article" date="2003" name="PLoS Biol.">
        <title>The genome sequence of Caenorhabditis briggsae: a platform for comparative genomics.</title>
        <authorList>
            <person name="Stein L.D."/>
            <person name="Bao Z."/>
            <person name="Blasiar D."/>
            <person name="Blumenthal T."/>
            <person name="Brent M.R."/>
            <person name="Chen N."/>
            <person name="Chinwalla A."/>
            <person name="Clarke L."/>
            <person name="Clee C."/>
            <person name="Coghlan A."/>
            <person name="Coulson A."/>
            <person name="D'Eustachio P."/>
            <person name="Fitch D.H."/>
            <person name="Fulton L.A."/>
            <person name="Fulton R.E."/>
            <person name="Griffiths-Jones S."/>
            <person name="Harris T.W."/>
            <person name="Hillier L.W."/>
            <person name="Kamath R."/>
            <person name="Kuwabara P.E."/>
            <person name="Mardis E.R."/>
            <person name="Marra M.A."/>
            <person name="Miner T.L."/>
            <person name="Minx P."/>
            <person name="Mullikin J.C."/>
            <person name="Plumb R.W."/>
            <person name="Rogers J."/>
            <person name="Schein J.E."/>
            <person name="Sohrmann M."/>
            <person name="Spieth J."/>
            <person name="Stajich J.E."/>
            <person name="Wei C."/>
            <person name="Willey D."/>
            <person name="Wilson R.K."/>
            <person name="Durbin R."/>
            <person name="Waterston R.H."/>
        </authorList>
    </citation>
    <scope>NUCLEOTIDE SEQUENCE [LARGE SCALE GENOMIC DNA]</scope>
    <source>
        <strain evidence="1 2">AF16</strain>
    </source>
</reference>
<protein>
    <submittedName>
        <fullName evidence="1">Protein CBG14263</fullName>
    </submittedName>
</protein>
<dbReference type="CTD" id="8586408"/>
<sequence>MPSLSKNPRRKGIPFLKFTWHLKDEILGLFRNLIVNAKLWDSSAFGEMDMKKILECVQEAEFLKIGAEIINKEMINLMQKVSCTKRFHSAATNTMGSISNGILQCSDVIHANNFQWFDPERFQDLCCRSMCLLKARITTRNVEDLIIEWGNSEEQMGEGVKNIKLFEVQVYGVAQNFDFTRVGAQPPGRVQRPNEYMDFNVMYDFTTAFDIIHQDGTLASLTAVEGLDHVRFIVWDQ</sequence>
<dbReference type="Proteomes" id="UP000008549">
    <property type="component" value="Unassembled WGS sequence"/>
</dbReference>
<gene>
    <name evidence="1 3" type="ORF">CBG14263</name>
    <name evidence="1" type="ORF">CBG_14263</name>
</gene>
<dbReference type="KEGG" id="cbr:CBG_14263"/>
<evidence type="ECO:0000313" key="3">
    <source>
        <dbReference type="WormBase" id="CBG14263"/>
    </source>
</evidence>
<dbReference type="PANTHER" id="PTHR21503">
    <property type="entry name" value="F-BOX-CONTAINING HYPOTHETICAL PROTEIN C.ELEGANS"/>
    <property type="match status" value="1"/>
</dbReference>
<dbReference type="InParanoid" id="A8XJM5"/>
<reference evidence="1 2" key="2">
    <citation type="journal article" date="2011" name="PLoS Genet.">
        <title>Caenorhabditis briggsae recombinant inbred line genotypes reveal inter-strain incompatibility and the evolution of recombination.</title>
        <authorList>
            <person name="Ross J.A."/>
            <person name="Koboldt D.C."/>
            <person name="Staisch J.E."/>
            <person name="Chamberlin H.M."/>
            <person name="Gupta B.P."/>
            <person name="Miller R.D."/>
            <person name="Baird S.E."/>
            <person name="Haag E.S."/>
        </authorList>
    </citation>
    <scope>NUCLEOTIDE SEQUENCE [LARGE SCALE GENOMIC DNA]</scope>
    <source>
        <strain evidence="1 2">AF16</strain>
    </source>
</reference>
<dbReference type="EMBL" id="HE600983">
    <property type="protein sequence ID" value="CAP32851.2"/>
    <property type="molecule type" value="Genomic_DNA"/>
</dbReference>
<dbReference type="HOGENOM" id="CLU_1190779_0_0_1"/>
<dbReference type="PANTHER" id="PTHR21503:SF8">
    <property type="entry name" value="F-BOX ASSOCIATED DOMAIN-CONTAINING PROTEIN-RELATED"/>
    <property type="match status" value="1"/>
</dbReference>
<proteinExistence type="predicted"/>
<dbReference type="RefSeq" id="XP_045095376.1">
    <property type="nucleotide sequence ID" value="XM_045239515.1"/>
</dbReference>
<keyword evidence="2" id="KW-1185">Reference proteome</keyword>
<dbReference type="AlphaFoldDB" id="A8XJM5"/>
<name>A8XJM5_CAEBR</name>
<dbReference type="GeneID" id="8586408"/>
<organism evidence="1 2">
    <name type="scientific">Caenorhabditis briggsae</name>
    <dbReference type="NCBI Taxonomy" id="6238"/>
    <lineage>
        <taxon>Eukaryota</taxon>
        <taxon>Metazoa</taxon>
        <taxon>Ecdysozoa</taxon>
        <taxon>Nematoda</taxon>
        <taxon>Chromadorea</taxon>
        <taxon>Rhabditida</taxon>
        <taxon>Rhabditina</taxon>
        <taxon>Rhabditomorpha</taxon>
        <taxon>Rhabditoidea</taxon>
        <taxon>Rhabditidae</taxon>
        <taxon>Peloderinae</taxon>
        <taxon>Caenorhabditis</taxon>
    </lineage>
</organism>
<accession>A8XJM5</accession>
<dbReference type="WormBase" id="CBG14263">
    <property type="protein sequence ID" value="CBP34821"/>
    <property type="gene ID" value="WBGene00034821"/>
</dbReference>